<feature type="transmembrane region" description="Helical" evidence="7">
    <location>
        <begin position="62"/>
        <end position="85"/>
    </location>
</feature>
<dbReference type="SUPFAM" id="SSF103473">
    <property type="entry name" value="MFS general substrate transporter"/>
    <property type="match status" value="1"/>
</dbReference>
<feature type="transmembrane region" description="Helical" evidence="7">
    <location>
        <begin position="200"/>
        <end position="217"/>
    </location>
</feature>
<reference evidence="9" key="1">
    <citation type="submission" date="2020-05" db="EMBL/GenBank/DDBJ databases">
        <title>Phylogenomic resolution of chytrid fungi.</title>
        <authorList>
            <person name="Stajich J.E."/>
            <person name="Amses K."/>
            <person name="Simmons R."/>
            <person name="Seto K."/>
            <person name="Myers J."/>
            <person name="Bonds A."/>
            <person name="Quandt C.A."/>
            <person name="Barry K."/>
            <person name="Liu P."/>
            <person name="Grigoriev I."/>
            <person name="Longcore J.E."/>
            <person name="James T.Y."/>
        </authorList>
    </citation>
    <scope>NUCLEOTIDE SEQUENCE</scope>
    <source>
        <strain evidence="9">PLAUS21</strain>
    </source>
</reference>
<dbReference type="Gene3D" id="1.20.1250.20">
    <property type="entry name" value="MFS general substrate transporter like domains"/>
    <property type="match status" value="1"/>
</dbReference>
<dbReference type="PROSITE" id="PS00217">
    <property type="entry name" value="SUGAR_TRANSPORT_2"/>
    <property type="match status" value="1"/>
</dbReference>
<feature type="transmembrane region" description="Helical" evidence="7">
    <location>
        <begin position="123"/>
        <end position="150"/>
    </location>
</feature>
<dbReference type="PANTHER" id="PTHR43045:SF7">
    <property type="entry name" value="MAJOR FACILITATOR SUPERFAMILY TRANSPORTER"/>
    <property type="match status" value="1"/>
</dbReference>
<evidence type="ECO:0000259" key="8">
    <source>
        <dbReference type="PROSITE" id="PS50850"/>
    </source>
</evidence>
<feature type="transmembrane region" description="Helical" evidence="7">
    <location>
        <begin position="400"/>
        <end position="420"/>
    </location>
</feature>
<keyword evidence="4 7" id="KW-0812">Transmembrane</keyword>
<comment type="subcellular location">
    <subcellularLocation>
        <location evidence="1">Cell membrane</location>
        <topology evidence="1">Multi-pass membrane protein</topology>
    </subcellularLocation>
</comment>
<keyword evidence="5 7" id="KW-1133">Transmembrane helix</keyword>
<feature type="transmembrane region" description="Helical" evidence="7">
    <location>
        <begin position="287"/>
        <end position="307"/>
    </location>
</feature>
<dbReference type="GO" id="GO:0005886">
    <property type="term" value="C:plasma membrane"/>
    <property type="evidence" value="ECO:0007669"/>
    <property type="project" value="UniProtKB-SubCell"/>
</dbReference>
<evidence type="ECO:0000313" key="10">
    <source>
        <dbReference type="Proteomes" id="UP001210925"/>
    </source>
</evidence>
<feature type="transmembrane region" description="Helical" evidence="7">
    <location>
        <begin position="23"/>
        <end position="50"/>
    </location>
</feature>
<name>A0AAD5UG60_9FUNG</name>
<feature type="transmembrane region" description="Helical" evidence="7">
    <location>
        <begin position="162"/>
        <end position="188"/>
    </location>
</feature>
<feature type="transmembrane region" description="Helical" evidence="7">
    <location>
        <begin position="252"/>
        <end position="275"/>
    </location>
</feature>
<dbReference type="Proteomes" id="UP001210925">
    <property type="component" value="Unassembled WGS sequence"/>
</dbReference>
<dbReference type="InterPro" id="IPR020846">
    <property type="entry name" value="MFS_dom"/>
</dbReference>
<feature type="transmembrane region" description="Helical" evidence="7">
    <location>
        <begin position="97"/>
        <end position="117"/>
    </location>
</feature>
<keyword evidence="3" id="KW-1003">Cell membrane</keyword>
<proteinExistence type="predicted"/>
<keyword evidence="2" id="KW-0813">Transport</keyword>
<dbReference type="PANTHER" id="PTHR43045">
    <property type="entry name" value="SHIKIMATE TRANSPORTER"/>
    <property type="match status" value="1"/>
</dbReference>
<dbReference type="EMBL" id="JADGKB010000086">
    <property type="protein sequence ID" value="KAJ3254411.1"/>
    <property type="molecule type" value="Genomic_DNA"/>
</dbReference>
<keyword evidence="6 7" id="KW-0472">Membrane</keyword>
<dbReference type="InterPro" id="IPR005829">
    <property type="entry name" value="Sugar_transporter_CS"/>
</dbReference>
<feature type="transmembrane region" description="Helical" evidence="7">
    <location>
        <begin position="361"/>
        <end position="388"/>
    </location>
</feature>
<dbReference type="GO" id="GO:0022857">
    <property type="term" value="F:transmembrane transporter activity"/>
    <property type="evidence" value="ECO:0007669"/>
    <property type="project" value="InterPro"/>
</dbReference>
<dbReference type="InterPro" id="IPR036259">
    <property type="entry name" value="MFS_trans_sf"/>
</dbReference>
<keyword evidence="10" id="KW-1185">Reference proteome</keyword>
<accession>A0AAD5UG60</accession>
<protein>
    <recommendedName>
        <fullName evidence="8">Major facilitator superfamily (MFS) profile domain-containing protein</fullName>
    </recommendedName>
</protein>
<feature type="transmembrane region" description="Helical" evidence="7">
    <location>
        <begin position="426"/>
        <end position="447"/>
    </location>
</feature>
<comment type="caution">
    <text evidence="9">The sequence shown here is derived from an EMBL/GenBank/DDBJ whole genome shotgun (WGS) entry which is preliminary data.</text>
</comment>
<evidence type="ECO:0000256" key="6">
    <source>
        <dbReference type="ARBA" id="ARBA00023136"/>
    </source>
</evidence>
<evidence type="ECO:0000256" key="5">
    <source>
        <dbReference type="ARBA" id="ARBA00022989"/>
    </source>
</evidence>
<dbReference type="Pfam" id="PF00083">
    <property type="entry name" value="Sugar_tr"/>
    <property type="match status" value="2"/>
</dbReference>
<sequence>MESTVYILQEDQELSKDTTDLKLIVLAGMGGTLIEWYDFFVYGILATILAPKFYKADTPEGALIIWLSAFAVGYVVKPIGALLFGHLGDKYGRKVSFIATLSIMGLATFLMGCLPTYDHIGVAAGYILFVLRLIQGIAHGGEYGAAAVYIGEHSPKGKRGYYTGFIQFTPSLGMALSLLVTIICNLAMGQEQFSNWGWRIPFLLSIFLVAVSLYIRFKLDESPIYEKAVEEGRHSKTPLMNTFCKWENLKRILTAFFGCCVGIGVAFYTISFYALFYLQTTLHYDNVAAWSVLCAAVGLATPFGFYFAHLSDIYGRKRFMVIGLALSVVSWYPIFVALRALGPYEDPTAAILVKSASYNPYLSSFLIFLTVAFCAIAYGPIGAFMVELFPTPVRYTSLSVPYHTAGVISGATPLIAVSLTAKTGNLYAGLWFPLIMVTFSVLFIVFFSPETYLVDIEELGNSVKPVNQLFTSDFTETTETIIDE</sequence>
<evidence type="ECO:0000256" key="1">
    <source>
        <dbReference type="ARBA" id="ARBA00004651"/>
    </source>
</evidence>
<organism evidence="9 10">
    <name type="scientific">Boothiomyces macroporosus</name>
    <dbReference type="NCBI Taxonomy" id="261099"/>
    <lineage>
        <taxon>Eukaryota</taxon>
        <taxon>Fungi</taxon>
        <taxon>Fungi incertae sedis</taxon>
        <taxon>Chytridiomycota</taxon>
        <taxon>Chytridiomycota incertae sedis</taxon>
        <taxon>Chytridiomycetes</taxon>
        <taxon>Rhizophydiales</taxon>
        <taxon>Terramycetaceae</taxon>
        <taxon>Boothiomyces</taxon>
    </lineage>
</organism>
<dbReference type="AlphaFoldDB" id="A0AAD5UG60"/>
<dbReference type="PROSITE" id="PS50850">
    <property type="entry name" value="MFS"/>
    <property type="match status" value="1"/>
</dbReference>
<feature type="transmembrane region" description="Helical" evidence="7">
    <location>
        <begin position="319"/>
        <end position="341"/>
    </location>
</feature>
<evidence type="ECO:0000256" key="4">
    <source>
        <dbReference type="ARBA" id="ARBA00022692"/>
    </source>
</evidence>
<gene>
    <name evidence="9" type="ORF">HK103_007205</name>
</gene>
<dbReference type="InterPro" id="IPR005828">
    <property type="entry name" value="MFS_sugar_transport-like"/>
</dbReference>
<evidence type="ECO:0000313" key="9">
    <source>
        <dbReference type="EMBL" id="KAJ3254411.1"/>
    </source>
</evidence>
<evidence type="ECO:0000256" key="7">
    <source>
        <dbReference type="SAM" id="Phobius"/>
    </source>
</evidence>
<evidence type="ECO:0000256" key="3">
    <source>
        <dbReference type="ARBA" id="ARBA00022475"/>
    </source>
</evidence>
<evidence type="ECO:0000256" key="2">
    <source>
        <dbReference type="ARBA" id="ARBA00022448"/>
    </source>
</evidence>
<feature type="domain" description="Major facilitator superfamily (MFS) profile" evidence="8">
    <location>
        <begin position="24"/>
        <end position="452"/>
    </location>
</feature>